<dbReference type="RefSeq" id="WP_316017673.1">
    <property type="nucleotide sequence ID" value="NZ_JAWDID010000008.1"/>
</dbReference>
<sequence length="157" mass="16374">MKVNELVAGLFFLVVAGLYAAGAWSLPNPSQQPLGPSAFPLILAGLLALCAALLVWQGARASERGPALALADWTRSPAALARLLLVPGAVLFYVLASEALGFLITAAVILATLFLAGGVRPRLALPLALAAALVMHSIFYLGLGVQLPWGPLEPVRW</sequence>
<evidence type="ECO:0000259" key="2">
    <source>
        <dbReference type="Pfam" id="PF07331"/>
    </source>
</evidence>
<keyword evidence="1" id="KW-0812">Transmembrane</keyword>
<keyword evidence="1" id="KW-1133">Transmembrane helix</keyword>
<gene>
    <name evidence="3" type="ORF">RKE40_07850</name>
</gene>
<name>A0ABU3S4T4_9HYPH</name>
<keyword evidence="1" id="KW-0472">Membrane</keyword>
<feature type="transmembrane region" description="Helical" evidence="1">
    <location>
        <begin position="39"/>
        <end position="59"/>
    </location>
</feature>
<feature type="transmembrane region" description="Helical" evidence="1">
    <location>
        <begin position="102"/>
        <end position="120"/>
    </location>
</feature>
<dbReference type="InterPro" id="IPR009936">
    <property type="entry name" value="DUF1468"/>
</dbReference>
<feature type="transmembrane region" description="Helical" evidence="1">
    <location>
        <begin position="127"/>
        <end position="149"/>
    </location>
</feature>
<evidence type="ECO:0000313" key="3">
    <source>
        <dbReference type="EMBL" id="MDU0339789.1"/>
    </source>
</evidence>
<reference evidence="3 4" key="1">
    <citation type="submission" date="2023-09" db="EMBL/GenBank/DDBJ databases">
        <title>Whole genome shotgun sequencing (WGS) of Bosea sp. ZW T0_25, isolated from stored onions (Allium cepa).</title>
        <authorList>
            <person name="Stoll D.A."/>
            <person name="Huch M."/>
        </authorList>
    </citation>
    <scope>NUCLEOTIDE SEQUENCE [LARGE SCALE GENOMIC DNA]</scope>
    <source>
        <strain evidence="3 4">ZW T0_25</strain>
    </source>
</reference>
<dbReference type="Proteomes" id="UP001254257">
    <property type="component" value="Unassembled WGS sequence"/>
</dbReference>
<evidence type="ECO:0000256" key="1">
    <source>
        <dbReference type="SAM" id="Phobius"/>
    </source>
</evidence>
<dbReference type="EMBL" id="JAWDID010000008">
    <property type="protein sequence ID" value="MDU0339789.1"/>
    <property type="molecule type" value="Genomic_DNA"/>
</dbReference>
<feature type="domain" description="DUF1468" evidence="2">
    <location>
        <begin position="7"/>
        <end position="148"/>
    </location>
</feature>
<feature type="transmembrane region" description="Helical" evidence="1">
    <location>
        <begin position="79"/>
        <end position="96"/>
    </location>
</feature>
<dbReference type="Pfam" id="PF07331">
    <property type="entry name" value="TctB"/>
    <property type="match status" value="1"/>
</dbReference>
<evidence type="ECO:0000313" key="4">
    <source>
        <dbReference type="Proteomes" id="UP001254257"/>
    </source>
</evidence>
<protein>
    <submittedName>
        <fullName evidence="3">Tripartite tricarboxylate transporter TctB family protein</fullName>
    </submittedName>
</protein>
<keyword evidence="4" id="KW-1185">Reference proteome</keyword>
<comment type="caution">
    <text evidence="3">The sequence shown here is derived from an EMBL/GenBank/DDBJ whole genome shotgun (WGS) entry which is preliminary data.</text>
</comment>
<proteinExistence type="predicted"/>
<organism evidence="3 4">
    <name type="scientific">Bosea rubneri</name>
    <dbReference type="NCBI Taxonomy" id="3075434"/>
    <lineage>
        <taxon>Bacteria</taxon>
        <taxon>Pseudomonadati</taxon>
        <taxon>Pseudomonadota</taxon>
        <taxon>Alphaproteobacteria</taxon>
        <taxon>Hyphomicrobiales</taxon>
        <taxon>Boseaceae</taxon>
        <taxon>Bosea</taxon>
    </lineage>
</organism>
<accession>A0ABU3S4T4</accession>